<dbReference type="SUPFAM" id="SSF53850">
    <property type="entry name" value="Periplasmic binding protein-like II"/>
    <property type="match status" value="1"/>
</dbReference>
<keyword evidence="3 4" id="KW-0732">Signal</keyword>
<organism evidence="5 6">
    <name type="scientific">Sulfurovum zhangzhouensis</name>
    <dbReference type="NCBI Taxonomy" id="3019067"/>
    <lineage>
        <taxon>Bacteria</taxon>
        <taxon>Pseudomonadati</taxon>
        <taxon>Campylobacterota</taxon>
        <taxon>Epsilonproteobacteria</taxon>
        <taxon>Campylobacterales</taxon>
        <taxon>Sulfurovaceae</taxon>
        <taxon>Sulfurovum</taxon>
    </lineage>
</organism>
<dbReference type="PANTHER" id="PTHR30632">
    <property type="entry name" value="MOLYBDATE-BINDING PERIPLASMIC PROTEIN"/>
    <property type="match status" value="1"/>
</dbReference>
<feature type="chain" id="PRO_5047020652" evidence="4">
    <location>
        <begin position="18"/>
        <end position="233"/>
    </location>
</feature>
<dbReference type="EMBL" id="JAQIBD010000001">
    <property type="protein sequence ID" value="MDM5271379.1"/>
    <property type="molecule type" value="Genomic_DNA"/>
</dbReference>
<evidence type="ECO:0000256" key="1">
    <source>
        <dbReference type="ARBA" id="ARBA00009175"/>
    </source>
</evidence>
<evidence type="ECO:0000313" key="5">
    <source>
        <dbReference type="EMBL" id="MDM5271379.1"/>
    </source>
</evidence>
<proteinExistence type="inferred from homology"/>
<comment type="similarity">
    <text evidence="1">Belongs to the bacterial solute-binding protein ModA family.</text>
</comment>
<protein>
    <submittedName>
        <fullName evidence="5">Molybdate ABC transporter substrate-binding protein</fullName>
    </submittedName>
</protein>
<evidence type="ECO:0000256" key="3">
    <source>
        <dbReference type="ARBA" id="ARBA00022729"/>
    </source>
</evidence>
<evidence type="ECO:0000256" key="2">
    <source>
        <dbReference type="ARBA" id="ARBA00022723"/>
    </source>
</evidence>
<dbReference type="PANTHER" id="PTHR30632:SF14">
    <property type="entry name" value="TUNGSTATE_MOLYBDATE_CHROMATE-BINDING PROTEIN MODA"/>
    <property type="match status" value="1"/>
</dbReference>
<keyword evidence="6" id="KW-1185">Reference proteome</keyword>
<dbReference type="Proteomes" id="UP001169069">
    <property type="component" value="Unassembled WGS sequence"/>
</dbReference>
<name>A0ABT7QX23_9BACT</name>
<reference evidence="5" key="1">
    <citation type="submission" date="2023-01" db="EMBL/GenBank/DDBJ databases">
        <title>Sulfurovum sp. zt1-1 genome assembly.</title>
        <authorList>
            <person name="Wang J."/>
        </authorList>
    </citation>
    <scope>NUCLEOTIDE SEQUENCE</scope>
    <source>
        <strain evidence="5">Zt1-1</strain>
    </source>
</reference>
<comment type="caution">
    <text evidence="5">The sequence shown here is derived from an EMBL/GenBank/DDBJ whole genome shotgun (WGS) entry which is preliminary data.</text>
</comment>
<evidence type="ECO:0000256" key="4">
    <source>
        <dbReference type="SAM" id="SignalP"/>
    </source>
</evidence>
<dbReference type="Pfam" id="PF13531">
    <property type="entry name" value="SBP_bac_11"/>
    <property type="match status" value="1"/>
</dbReference>
<keyword evidence="2" id="KW-0479">Metal-binding</keyword>
<gene>
    <name evidence="5" type="primary">modA</name>
    <name evidence="5" type="ORF">PGH07_04245</name>
</gene>
<dbReference type="NCBIfam" id="TIGR01256">
    <property type="entry name" value="modA"/>
    <property type="match status" value="1"/>
</dbReference>
<dbReference type="Gene3D" id="3.40.190.10">
    <property type="entry name" value="Periplasmic binding protein-like II"/>
    <property type="match status" value="2"/>
</dbReference>
<accession>A0ABT7QX23</accession>
<dbReference type="InterPro" id="IPR005950">
    <property type="entry name" value="ModA"/>
</dbReference>
<sequence length="233" mass="25799">MIKKLLLMSALIFFVHADELKIASAAGYKKPMMEVITAFEKRGHKIEALFGNMQQVITQAKNGQIAIVIGDKAFLEKSKLPIRNYQPIGKGKVVLAFSKQNVMNSIEDLTKEDIRKVAIPQPKKAIYGTAGEVFLRHTNLYDQIEHKLYVVAKVPQVVAYLVSGEVDAGIINLTAALANKEGLGGYIIVDEQSYSPIEITAASLDRCQGDSCKEFLKFMATTTAQEIFRKYGL</sequence>
<dbReference type="RefSeq" id="WP_289412785.1">
    <property type="nucleotide sequence ID" value="NZ_JAQIBD010000001.1"/>
</dbReference>
<feature type="signal peptide" evidence="4">
    <location>
        <begin position="1"/>
        <end position="17"/>
    </location>
</feature>
<dbReference type="InterPro" id="IPR050682">
    <property type="entry name" value="ModA/WtpA"/>
</dbReference>
<evidence type="ECO:0000313" key="6">
    <source>
        <dbReference type="Proteomes" id="UP001169069"/>
    </source>
</evidence>